<dbReference type="AlphaFoldDB" id="A0A0J8GMK9"/>
<dbReference type="STRING" id="1513271.XM47_16680"/>
<sequence length="187" mass="20628">MHKHIGFGLNLIALGLFIPGILLPMFSLNMEMSAQVSSSVLTSSIVDKELSILATVEELWQDQRFIVGALIFIFSVCIPLIKTSLVSFAYFKRHTLLEEKIMNFVASIGKWSMADVFIVAIFLAILSTNHADTADNQAISMFGFKLDILISSETLSAAGVGFYYFTGYCLLSLLGTHISQLSLHKQP</sequence>
<dbReference type="EMBL" id="LAZL01000034">
    <property type="protein sequence ID" value="KMT64025.1"/>
    <property type="molecule type" value="Genomic_DNA"/>
</dbReference>
<dbReference type="Proteomes" id="UP000037600">
    <property type="component" value="Unassembled WGS sequence"/>
</dbReference>
<name>A0A0J8GMK9_9ALTE</name>
<feature type="transmembrane region" description="Helical" evidence="1">
    <location>
        <begin position="7"/>
        <end position="26"/>
    </location>
</feature>
<comment type="caution">
    <text evidence="2">The sequence shown here is derived from an EMBL/GenBank/DDBJ whole genome shotgun (WGS) entry which is preliminary data.</text>
</comment>
<dbReference type="RefSeq" id="WP_048695071.1">
    <property type="nucleotide sequence ID" value="NZ_KQ130505.1"/>
</dbReference>
<keyword evidence="1" id="KW-1133">Transmembrane helix</keyword>
<gene>
    <name evidence="2" type="ORF">XM47_16680</name>
</gene>
<protein>
    <submittedName>
        <fullName evidence="2">Paraquat-inducible protein A</fullName>
    </submittedName>
</protein>
<accession>A0A0J8GMK9</accession>
<keyword evidence="1" id="KW-0812">Transmembrane</keyword>
<feature type="transmembrane region" description="Helical" evidence="1">
    <location>
        <begin position="65"/>
        <end position="91"/>
    </location>
</feature>
<dbReference type="Pfam" id="PF04403">
    <property type="entry name" value="PqiA"/>
    <property type="match status" value="1"/>
</dbReference>
<keyword evidence="1" id="KW-0472">Membrane</keyword>
<dbReference type="OrthoDB" id="9800207at2"/>
<feature type="transmembrane region" description="Helical" evidence="1">
    <location>
        <begin position="103"/>
        <end position="126"/>
    </location>
</feature>
<organism evidence="2 3">
    <name type="scientific">Catenovulum maritimum</name>
    <dbReference type="NCBI Taxonomy" id="1513271"/>
    <lineage>
        <taxon>Bacteria</taxon>
        <taxon>Pseudomonadati</taxon>
        <taxon>Pseudomonadota</taxon>
        <taxon>Gammaproteobacteria</taxon>
        <taxon>Alteromonadales</taxon>
        <taxon>Alteromonadaceae</taxon>
        <taxon>Catenovulum</taxon>
    </lineage>
</organism>
<feature type="transmembrane region" description="Helical" evidence="1">
    <location>
        <begin position="162"/>
        <end position="183"/>
    </location>
</feature>
<evidence type="ECO:0000256" key="1">
    <source>
        <dbReference type="SAM" id="Phobius"/>
    </source>
</evidence>
<proteinExistence type="predicted"/>
<keyword evidence="3" id="KW-1185">Reference proteome</keyword>
<evidence type="ECO:0000313" key="3">
    <source>
        <dbReference type="Proteomes" id="UP000037600"/>
    </source>
</evidence>
<dbReference type="InterPro" id="IPR007498">
    <property type="entry name" value="PqiA-like"/>
</dbReference>
<evidence type="ECO:0000313" key="2">
    <source>
        <dbReference type="EMBL" id="KMT64025.1"/>
    </source>
</evidence>
<reference evidence="2 3" key="1">
    <citation type="submission" date="2015-04" db="EMBL/GenBank/DDBJ databases">
        <title>Draft Genome Sequence of the Novel Agar-Digesting Marine Bacterium Q1.</title>
        <authorList>
            <person name="Li Y."/>
            <person name="Li D."/>
            <person name="Chen G."/>
            <person name="Du Z."/>
        </authorList>
    </citation>
    <scope>NUCLEOTIDE SEQUENCE [LARGE SCALE GENOMIC DNA]</scope>
    <source>
        <strain evidence="2 3">Q1</strain>
    </source>
</reference>